<proteinExistence type="predicted"/>
<keyword evidence="2" id="KW-1185">Reference proteome</keyword>
<dbReference type="EMBL" id="JAFCNB010000005">
    <property type="protein sequence ID" value="MBP2704597.1"/>
    <property type="molecule type" value="Genomic_DNA"/>
</dbReference>
<evidence type="ECO:0000313" key="2">
    <source>
        <dbReference type="Proteomes" id="UP000674234"/>
    </source>
</evidence>
<organism evidence="1 2">
    <name type="scientific">Microbispora oryzae</name>
    <dbReference type="NCBI Taxonomy" id="2806554"/>
    <lineage>
        <taxon>Bacteria</taxon>
        <taxon>Bacillati</taxon>
        <taxon>Actinomycetota</taxon>
        <taxon>Actinomycetes</taxon>
        <taxon>Streptosporangiales</taxon>
        <taxon>Streptosporangiaceae</taxon>
        <taxon>Microbispora</taxon>
    </lineage>
</organism>
<comment type="caution">
    <text evidence="1">The sequence shown here is derived from an EMBL/GenBank/DDBJ whole genome shotgun (WGS) entry which is preliminary data.</text>
</comment>
<dbReference type="RefSeq" id="WP_210155887.1">
    <property type="nucleotide sequence ID" value="NZ_JAFCNB010000005.1"/>
</dbReference>
<name>A0A940WII9_9ACTN</name>
<evidence type="ECO:0000313" key="1">
    <source>
        <dbReference type="EMBL" id="MBP2704597.1"/>
    </source>
</evidence>
<protein>
    <submittedName>
        <fullName evidence="1">DUF1684 domain-containing protein</fullName>
    </submittedName>
</protein>
<reference evidence="1" key="1">
    <citation type="submission" date="2021-02" db="EMBL/GenBank/DDBJ databases">
        <title>Draft genome sequence of Microbispora sp. RL4-1S isolated from rice leaves in Thailand.</title>
        <authorList>
            <person name="Muangham S."/>
            <person name="Duangmal K."/>
        </authorList>
    </citation>
    <scope>NUCLEOTIDE SEQUENCE</scope>
    <source>
        <strain evidence="1">RL4-1S</strain>
    </source>
</reference>
<dbReference type="Proteomes" id="UP000674234">
    <property type="component" value="Unassembled WGS sequence"/>
</dbReference>
<dbReference type="AlphaFoldDB" id="A0A940WII9"/>
<dbReference type="PANTHER" id="PTHR41913:SF1">
    <property type="entry name" value="DUF1684 DOMAIN-CONTAINING PROTEIN"/>
    <property type="match status" value="1"/>
</dbReference>
<gene>
    <name evidence="1" type="ORF">JOL79_12300</name>
</gene>
<sequence>MSFLASPYAIEAARAAWDAWRMSRLTDVTSPRGDLALIETRWAAPGEGTYPVGELARLPQTVSVTPIQRTNLLSGDIERGVRLWDADAPAIRHFQTIDVFPFAPEWVIEAAFAPAPEARLMPFEHLHDNGGTRRHPVPGDITFALNGVPRSVTAFDDGGRLLLVFGDRTNGSSTYPTGRFLEVEPLPGGDRVMLDFNRAFVPPCGFSPHFNCPLPPAQNRFEMTIEAGEKRPLFLDGYQPR</sequence>
<accession>A0A940WII9</accession>
<dbReference type="Pfam" id="PF07920">
    <property type="entry name" value="DUF1684"/>
    <property type="match status" value="1"/>
</dbReference>
<dbReference type="InterPro" id="IPR012467">
    <property type="entry name" value="DUF1684"/>
</dbReference>
<dbReference type="PANTHER" id="PTHR41913">
    <property type="entry name" value="DUF1684 DOMAIN-CONTAINING PROTEIN"/>
    <property type="match status" value="1"/>
</dbReference>